<gene>
    <name evidence="1" type="ORF">PLEPLA_LOCUS26743</name>
</gene>
<proteinExistence type="predicted"/>
<sequence length="169" mass="18749">MDEVELMTYTTAGQQDIPQPSFHYTGSGVTAQVPPPHLLVLPTLTFPWEPAKSGVTATGGFSCELRRHLVARRKRLPSEKLAVIISKSSAMFPPAEPIQPQTTKAKRLYRSNTFHRRCSQSLLNRPTSPAPNVGTLHAQLDYWVTGLYPTGYLTRKEPPRSLAVEILLA</sequence>
<reference evidence="1" key="1">
    <citation type="submission" date="2020-03" db="EMBL/GenBank/DDBJ databases">
        <authorList>
            <person name="Weist P."/>
        </authorList>
    </citation>
    <scope>NUCLEOTIDE SEQUENCE</scope>
</reference>
<evidence type="ECO:0000313" key="2">
    <source>
        <dbReference type="Proteomes" id="UP001153269"/>
    </source>
</evidence>
<accession>A0A9N7UXI7</accession>
<keyword evidence="2" id="KW-1185">Reference proteome</keyword>
<evidence type="ECO:0000313" key="1">
    <source>
        <dbReference type="EMBL" id="CAB1438883.1"/>
    </source>
</evidence>
<dbReference type="EMBL" id="CADEAL010002223">
    <property type="protein sequence ID" value="CAB1438883.1"/>
    <property type="molecule type" value="Genomic_DNA"/>
</dbReference>
<dbReference type="Proteomes" id="UP001153269">
    <property type="component" value="Unassembled WGS sequence"/>
</dbReference>
<comment type="caution">
    <text evidence="1">The sequence shown here is derived from an EMBL/GenBank/DDBJ whole genome shotgun (WGS) entry which is preliminary data.</text>
</comment>
<protein>
    <submittedName>
        <fullName evidence="1">Uncharacterized protein</fullName>
    </submittedName>
</protein>
<name>A0A9N7UXI7_PLEPL</name>
<organism evidence="1 2">
    <name type="scientific">Pleuronectes platessa</name>
    <name type="common">European plaice</name>
    <dbReference type="NCBI Taxonomy" id="8262"/>
    <lineage>
        <taxon>Eukaryota</taxon>
        <taxon>Metazoa</taxon>
        <taxon>Chordata</taxon>
        <taxon>Craniata</taxon>
        <taxon>Vertebrata</taxon>
        <taxon>Euteleostomi</taxon>
        <taxon>Actinopterygii</taxon>
        <taxon>Neopterygii</taxon>
        <taxon>Teleostei</taxon>
        <taxon>Neoteleostei</taxon>
        <taxon>Acanthomorphata</taxon>
        <taxon>Carangaria</taxon>
        <taxon>Pleuronectiformes</taxon>
        <taxon>Pleuronectoidei</taxon>
        <taxon>Pleuronectidae</taxon>
        <taxon>Pleuronectes</taxon>
    </lineage>
</organism>
<dbReference type="AlphaFoldDB" id="A0A9N7UXI7"/>